<keyword evidence="1" id="KW-0175">Coiled coil</keyword>
<feature type="compositionally biased region" description="Polar residues" evidence="2">
    <location>
        <begin position="569"/>
        <end position="580"/>
    </location>
</feature>
<dbReference type="EMBL" id="OZ037944">
    <property type="protein sequence ID" value="CAL1694924.1"/>
    <property type="molecule type" value="Genomic_DNA"/>
</dbReference>
<feature type="compositionally biased region" description="Basic and acidic residues" evidence="2">
    <location>
        <begin position="677"/>
        <end position="687"/>
    </location>
</feature>
<evidence type="ECO:0008006" key="5">
    <source>
        <dbReference type="Google" id="ProtNLM"/>
    </source>
</evidence>
<dbReference type="PANTHER" id="PTHR13265:SF0">
    <property type="entry name" value="HPR1"/>
    <property type="match status" value="1"/>
</dbReference>
<evidence type="ECO:0000256" key="1">
    <source>
        <dbReference type="SAM" id="Coils"/>
    </source>
</evidence>
<proteinExistence type="predicted"/>
<feature type="region of interest" description="Disordered" evidence="2">
    <location>
        <begin position="209"/>
        <end position="237"/>
    </location>
</feature>
<keyword evidence="4" id="KW-1185">Reference proteome</keyword>
<accession>A0ABP1CJP8</accession>
<reference evidence="4" key="1">
    <citation type="submission" date="2024-04" db="EMBL/GenBank/DDBJ databases">
        <authorList>
            <person name="Shaw F."/>
            <person name="Minotto A."/>
        </authorList>
    </citation>
    <scope>NUCLEOTIDE SEQUENCE [LARGE SCALE GENOMIC DNA]</scope>
</reference>
<organism evidence="3 4">
    <name type="scientific">Somion occarium</name>
    <dbReference type="NCBI Taxonomy" id="3059160"/>
    <lineage>
        <taxon>Eukaryota</taxon>
        <taxon>Fungi</taxon>
        <taxon>Dikarya</taxon>
        <taxon>Basidiomycota</taxon>
        <taxon>Agaricomycotina</taxon>
        <taxon>Agaricomycetes</taxon>
        <taxon>Polyporales</taxon>
        <taxon>Cerrenaceae</taxon>
        <taxon>Somion</taxon>
    </lineage>
</organism>
<feature type="region of interest" description="Disordered" evidence="2">
    <location>
        <begin position="545"/>
        <end position="621"/>
    </location>
</feature>
<evidence type="ECO:0000313" key="3">
    <source>
        <dbReference type="EMBL" id="CAL1694924.1"/>
    </source>
</evidence>
<dbReference type="InterPro" id="IPR021861">
    <property type="entry name" value="THO_THOC1"/>
</dbReference>
<dbReference type="PANTHER" id="PTHR13265">
    <property type="entry name" value="THO COMPLEX SUBUNIT 1"/>
    <property type="match status" value="1"/>
</dbReference>
<evidence type="ECO:0000256" key="2">
    <source>
        <dbReference type="SAM" id="MobiDB-lite"/>
    </source>
</evidence>
<gene>
    <name evidence="3" type="ORF">GFSPODELE1_LOCUS519</name>
</gene>
<feature type="coiled-coil region" evidence="1">
    <location>
        <begin position="514"/>
        <end position="544"/>
    </location>
</feature>
<evidence type="ECO:0000313" key="4">
    <source>
        <dbReference type="Proteomes" id="UP001497453"/>
    </source>
</evidence>
<sequence length="747" mass="84483">MQAIERSLKNLIASLPPQPIPKEVIDALVSEALSEVEGRKTTPENRRIQWEYALRNEVFILAEKEGAALKDPHTAYYDELRDILDIVLSFTEHDACEHIFPFNMLYDLLETQTIASCSHIFSWIEERADRLTEGMVPQKGKALVLLRTLNDLLRRLSKMGSTTKFCGRILTFLSRVFPLGERSGVNLRGEYGPAWEGPGVERWEKSEISKAEQAKEEDSDKMQVDEPKVEIDSATASKEEPKDDFYRVFWSLQSPFSRPPMFAEPHILPKFKEAVNRVLPVIKEATAKERALMGSKTVSGASLKRKRESEAIGDPNTQDYFFAKYLTSPELLDLEVADTHFRRQFLLQLLILLQHLLTFTKSAKAEWLSQRNRSLQIDFTLEPDDAQWVEDTIKRASEELRQTTPNGRLFAETIQVILEREKNWIKWKNELCYPFEREAWSSEVEVEDEQGRKVKRKIGLEEATADTRKKIREEPPAWEHRYGSAPLTEIWDMGYRDLYDLQHPFQAGDIKDFVKKVKQEEAKIEMRKKQLARAAERIAQARAKAAASAVQNQETAENPPRTVTPPPSASRTLPTPSTPLQHPLPAKPGTAASKPPPQDNAVATPTPTPAPAPAAPEPVHEPSYENDELILQYEENKMRWAWLALRTTRDLYLLHFAKIGTGDIMLLSQEIDKEVKETKEREEKASRGESTASANQDDRGTSPGMVVTASLNSVSAEAGKTSEDGQAAVASEQANGRDSEGDVKMEA</sequence>
<feature type="region of interest" description="Disordered" evidence="2">
    <location>
        <begin position="677"/>
        <end position="747"/>
    </location>
</feature>
<feature type="compositionally biased region" description="Basic and acidic residues" evidence="2">
    <location>
        <begin position="735"/>
        <end position="747"/>
    </location>
</feature>
<protein>
    <recommendedName>
        <fullName evidence="5">THO complex subunit 1</fullName>
    </recommendedName>
</protein>
<name>A0ABP1CJP8_9APHY</name>
<dbReference type="Pfam" id="PF11957">
    <property type="entry name" value="efThoc1"/>
    <property type="match status" value="1"/>
</dbReference>
<dbReference type="Proteomes" id="UP001497453">
    <property type="component" value="Chromosome 1"/>
</dbReference>
<feature type="compositionally biased region" description="Pro residues" evidence="2">
    <location>
        <begin position="606"/>
        <end position="616"/>
    </location>
</feature>